<name>A0ACC0WAJ0_9STRA</name>
<reference evidence="1 2" key="1">
    <citation type="journal article" date="2022" name="bioRxiv">
        <title>The genome of the oomycete Peronosclerospora sorghi, a cosmopolitan pathogen of maize and sorghum, is inflated with dispersed pseudogenes.</title>
        <authorList>
            <person name="Fletcher K."/>
            <person name="Martin F."/>
            <person name="Isakeit T."/>
            <person name="Cavanaugh K."/>
            <person name="Magill C."/>
            <person name="Michelmore R."/>
        </authorList>
    </citation>
    <scope>NUCLEOTIDE SEQUENCE [LARGE SCALE GENOMIC DNA]</scope>
    <source>
        <strain evidence="1">P6</strain>
    </source>
</reference>
<keyword evidence="2" id="KW-1185">Reference proteome</keyword>
<evidence type="ECO:0000313" key="2">
    <source>
        <dbReference type="Proteomes" id="UP001163321"/>
    </source>
</evidence>
<accession>A0ACC0WAJ0</accession>
<gene>
    <name evidence="1" type="ORF">PsorP6_007106</name>
</gene>
<protein>
    <submittedName>
        <fullName evidence="1">Uncharacterized protein</fullName>
    </submittedName>
</protein>
<sequence length="143" mass="15805">MFECSWILPCKHIIARKIDIGKGIELIDIGQQWWLECDSAVADSSDEEAAVELSPRSTALEICRKILYSAEPSAAPVVKARLEEMAVVMGPQLQSPVPVTLKRGRPAGPRNKANKRDKIGFEYVEGRICANCGQRGYNSRTCT</sequence>
<dbReference type="EMBL" id="CM047582">
    <property type="protein sequence ID" value="KAI9915341.1"/>
    <property type="molecule type" value="Genomic_DNA"/>
</dbReference>
<proteinExistence type="predicted"/>
<evidence type="ECO:0000313" key="1">
    <source>
        <dbReference type="EMBL" id="KAI9915341.1"/>
    </source>
</evidence>
<dbReference type="Proteomes" id="UP001163321">
    <property type="component" value="Chromosome 3"/>
</dbReference>
<comment type="caution">
    <text evidence="1">The sequence shown here is derived from an EMBL/GenBank/DDBJ whole genome shotgun (WGS) entry which is preliminary data.</text>
</comment>
<organism evidence="1 2">
    <name type="scientific">Peronosclerospora sorghi</name>
    <dbReference type="NCBI Taxonomy" id="230839"/>
    <lineage>
        <taxon>Eukaryota</taxon>
        <taxon>Sar</taxon>
        <taxon>Stramenopiles</taxon>
        <taxon>Oomycota</taxon>
        <taxon>Peronosporomycetes</taxon>
        <taxon>Peronosporales</taxon>
        <taxon>Peronosporaceae</taxon>
        <taxon>Peronosclerospora</taxon>
    </lineage>
</organism>